<dbReference type="EMBL" id="JAABOQ010000001">
    <property type="protein sequence ID" value="NER15771.1"/>
    <property type="molecule type" value="Genomic_DNA"/>
</dbReference>
<dbReference type="PROSITE" id="PS50893">
    <property type="entry name" value="ABC_TRANSPORTER_2"/>
    <property type="match status" value="1"/>
</dbReference>
<dbReference type="PANTHER" id="PTHR43820">
    <property type="entry name" value="HIGH-AFFINITY BRANCHED-CHAIN AMINO ACID TRANSPORT ATP-BINDING PROTEIN LIVF"/>
    <property type="match status" value="1"/>
</dbReference>
<evidence type="ECO:0000256" key="4">
    <source>
        <dbReference type="ARBA" id="ARBA00022840"/>
    </source>
</evidence>
<sequence>MILEVDNIELNYSDKNILKGVYLKAEIGKVTGLLGHNGSGKSSLLHIIFGSIAPKYKLIRIDKKPILRKLYTSRLVYLCSQKQSIPSFMKLKKVFRFLKLDWNTFIEKFPQFEKYRNSYPSKLSGGELQVVEIYLALLSNRPIVLLDEPFMHIAPLYVEQMKEIINEQKHSKAIILTDHHYESVIDVTDDLYLLKNGSTKKINQLTDLEDYGYLPNGIISE</sequence>
<dbReference type="GO" id="GO:0015807">
    <property type="term" value="P:L-amino acid transport"/>
    <property type="evidence" value="ECO:0007669"/>
    <property type="project" value="TreeGrafter"/>
</dbReference>
<evidence type="ECO:0000256" key="1">
    <source>
        <dbReference type="ARBA" id="ARBA00005417"/>
    </source>
</evidence>
<organism evidence="7 8">
    <name type="scientific">Spongiivirga citrea</name>
    <dbReference type="NCBI Taxonomy" id="1481457"/>
    <lineage>
        <taxon>Bacteria</taxon>
        <taxon>Pseudomonadati</taxon>
        <taxon>Bacteroidota</taxon>
        <taxon>Flavobacteriia</taxon>
        <taxon>Flavobacteriales</taxon>
        <taxon>Flavobacteriaceae</taxon>
        <taxon>Spongiivirga</taxon>
    </lineage>
</organism>
<evidence type="ECO:0000256" key="2">
    <source>
        <dbReference type="ARBA" id="ARBA00022448"/>
    </source>
</evidence>
<dbReference type="InterPro" id="IPR003439">
    <property type="entry name" value="ABC_transporter-like_ATP-bd"/>
</dbReference>
<comment type="caution">
    <text evidence="7">The sequence shown here is derived from an EMBL/GenBank/DDBJ whole genome shotgun (WGS) entry which is preliminary data.</text>
</comment>
<dbReference type="InterPro" id="IPR052156">
    <property type="entry name" value="BCAA_Transport_ATP-bd_LivF"/>
</dbReference>
<dbReference type="Pfam" id="PF00005">
    <property type="entry name" value="ABC_tran"/>
    <property type="match status" value="1"/>
</dbReference>
<name>A0A6M0CDF7_9FLAO</name>
<dbReference type="InterPro" id="IPR003593">
    <property type="entry name" value="AAA+_ATPase"/>
</dbReference>
<evidence type="ECO:0000256" key="5">
    <source>
        <dbReference type="ARBA" id="ARBA00022970"/>
    </source>
</evidence>
<dbReference type="Gene3D" id="3.40.50.300">
    <property type="entry name" value="P-loop containing nucleotide triphosphate hydrolases"/>
    <property type="match status" value="1"/>
</dbReference>
<dbReference type="SUPFAM" id="SSF52540">
    <property type="entry name" value="P-loop containing nucleoside triphosphate hydrolases"/>
    <property type="match status" value="1"/>
</dbReference>
<dbReference type="AlphaFoldDB" id="A0A6M0CDF7"/>
<dbReference type="InterPro" id="IPR027417">
    <property type="entry name" value="P-loop_NTPase"/>
</dbReference>
<dbReference type="GO" id="GO:0005524">
    <property type="term" value="F:ATP binding"/>
    <property type="evidence" value="ECO:0007669"/>
    <property type="project" value="UniProtKB-KW"/>
</dbReference>
<accession>A0A6M0CDF7</accession>
<dbReference type="GO" id="GO:0015658">
    <property type="term" value="F:branched-chain amino acid transmembrane transporter activity"/>
    <property type="evidence" value="ECO:0007669"/>
    <property type="project" value="TreeGrafter"/>
</dbReference>
<feature type="domain" description="ABC transporter" evidence="6">
    <location>
        <begin position="3"/>
        <end position="221"/>
    </location>
</feature>
<dbReference type="Proteomes" id="UP000474296">
    <property type="component" value="Unassembled WGS sequence"/>
</dbReference>
<gene>
    <name evidence="7" type="ORF">GWK10_01025</name>
</gene>
<keyword evidence="8" id="KW-1185">Reference proteome</keyword>
<evidence type="ECO:0000313" key="8">
    <source>
        <dbReference type="Proteomes" id="UP000474296"/>
    </source>
</evidence>
<evidence type="ECO:0000313" key="7">
    <source>
        <dbReference type="EMBL" id="NER15771.1"/>
    </source>
</evidence>
<evidence type="ECO:0000259" key="6">
    <source>
        <dbReference type="PROSITE" id="PS50893"/>
    </source>
</evidence>
<reference evidence="7 8" key="1">
    <citation type="submission" date="2020-01" db="EMBL/GenBank/DDBJ databases">
        <title>Spongiivirga citrea KCTC 32990T.</title>
        <authorList>
            <person name="Wang G."/>
        </authorList>
    </citation>
    <scope>NUCLEOTIDE SEQUENCE [LARGE SCALE GENOMIC DNA]</scope>
    <source>
        <strain evidence="7 8">KCTC 32990</strain>
    </source>
</reference>
<proteinExistence type="inferred from homology"/>
<dbReference type="PANTHER" id="PTHR43820:SF4">
    <property type="entry name" value="HIGH-AFFINITY BRANCHED-CHAIN AMINO ACID TRANSPORT ATP-BINDING PROTEIN LIVF"/>
    <property type="match status" value="1"/>
</dbReference>
<comment type="similarity">
    <text evidence="1">Belongs to the ABC transporter superfamily.</text>
</comment>
<keyword evidence="5" id="KW-0029">Amino-acid transport</keyword>
<dbReference type="SMART" id="SM00382">
    <property type="entry name" value="AAA"/>
    <property type="match status" value="1"/>
</dbReference>
<protein>
    <submittedName>
        <fullName evidence="7">ATP-binding cassette domain-containing protein</fullName>
    </submittedName>
</protein>
<keyword evidence="2" id="KW-0813">Transport</keyword>
<keyword evidence="4 7" id="KW-0067">ATP-binding</keyword>
<dbReference type="GO" id="GO:0016887">
    <property type="term" value="F:ATP hydrolysis activity"/>
    <property type="evidence" value="ECO:0007669"/>
    <property type="project" value="InterPro"/>
</dbReference>
<keyword evidence="3" id="KW-0547">Nucleotide-binding</keyword>
<evidence type="ECO:0000256" key="3">
    <source>
        <dbReference type="ARBA" id="ARBA00022741"/>
    </source>
</evidence>
<dbReference type="RefSeq" id="WP_164029040.1">
    <property type="nucleotide sequence ID" value="NZ_JAABOQ010000001.1"/>
</dbReference>